<evidence type="ECO:0000313" key="1">
    <source>
        <dbReference type="EMBL" id="CCD41326.1"/>
    </source>
</evidence>
<dbReference type="HOGENOM" id="CLU_123220_0_0_4"/>
<keyword evidence="2" id="KW-1185">Reference proteome</keyword>
<dbReference type="Gene3D" id="6.10.140.400">
    <property type="match status" value="1"/>
</dbReference>
<name>U3UB59_9BURK</name>
<reference evidence="1 2" key="1">
    <citation type="submission" date="2011-09" db="EMBL/GenBank/DDBJ databases">
        <authorList>
            <person name="Carlier A."/>
        </authorList>
    </citation>
    <scope>NUCLEOTIDE SEQUENCE [LARGE SCALE GENOMIC DNA]</scope>
    <source>
        <strain evidence="1 2">UZHbot1</strain>
    </source>
</reference>
<reference evidence="1 2" key="2">
    <citation type="submission" date="2011-10" db="EMBL/GenBank/DDBJ databases">
        <title>Draft genome sequence of Candidatus Burkholderia kirkii.</title>
        <authorList>
            <person name="Carlier A.L."/>
            <person name="Eberl L."/>
        </authorList>
    </citation>
    <scope>NUCLEOTIDE SEQUENCE [LARGE SCALE GENOMIC DNA]</scope>
    <source>
        <strain evidence="1 2">UZHbot1</strain>
    </source>
</reference>
<sequence length="172" mass="19325">MGRTQLNAEREHRIDMEVVVDAYTAEERALSWYYYLEEQLSFPCEANVRKAMASLPLPTGEPVSVIGLAHEDRCRIGIFVWVRWGQRDAVVPLAQIVSLNGSPRGWRSRTGTTGTTKATRSELHRVVVLPQKRTRLALISCRNARLALSFLRLTGYTDGYTKMNSPESAAST</sequence>
<comment type="caution">
    <text evidence="1">The sequence shown here is derived from an EMBL/GenBank/DDBJ whole genome shotgun (WGS) entry which is preliminary data.</text>
</comment>
<dbReference type="BioCyc" id="CBUR1055526:G10QW-2057-MONOMER"/>
<dbReference type="InterPro" id="IPR043067">
    <property type="entry name" value="CcbP_b-brl"/>
</dbReference>
<organism evidence="1 2">
    <name type="scientific">Candidatus Paraburkholderia kirkii UZHbot1</name>
    <dbReference type="NCBI Taxonomy" id="1055526"/>
    <lineage>
        <taxon>Bacteria</taxon>
        <taxon>Pseudomonadati</taxon>
        <taxon>Pseudomonadota</taxon>
        <taxon>Betaproteobacteria</taxon>
        <taxon>Burkholderiales</taxon>
        <taxon>Burkholderiaceae</taxon>
        <taxon>Paraburkholderia</taxon>
    </lineage>
</organism>
<dbReference type="AlphaFoldDB" id="U3UB59"/>
<evidence type="ECO:0000313" key="2">
    <source>
        <dbReference type="Proteomes" id="UP000003511"/>
    </source>
</evidence>
<accession>U3UB59</accession>
<dbReference type="EMBL" id="CAFE01000282">
    <property type="protein sequence ID" value="CCD41326.1"/>
    <property type="molecule type" value="Genomic_DNA"/>
</dbReference>
<dbReference type="Gene3D" id="2.30.30.530">
    <property type="entry name" value="Calcium binding protein CcbP, beta-barrel domain"/>
    <property type="match status" value="1"/>
</dbReference>
<proteinExistence type="predicted"/>
<dbReference type="Proteomes" id="UP000003511">
    <property type="component" value="Unassembled WGS sequence"/>
</dbReference>
<gene>
    <name evidence="1" type="ORF">BKIR_c93_5841</name>
</gene>
<dbReference type="InterPro" id="IPR020994">
    <property type="entry name" value="Uncharacterised_Ca-bd_CcbP"/>
</dbReference>
<protein>
    <submittedName>
        <fullName evidence="1">WGS project CAFE00000000 data, contig bkir_c93</fullName>
    </submittedName>
</protein>
<dbReference type="Pfam" id="PF11535">
    <property type="entry name" value="Calci_bind_CcbP"/>
    <property type="match status" value="1"/>
</dbReference>